<dbReference type="AlphaFoldDB" id="A0A2P6MWI0"/>
<dbReference type="GO" id="GO:0006367">
    <property type="term" value="P:transcription initiation at RNA polymerase II promoter"/>
    <property type="evidence" value="ECO:0007669"/>
    <property type="project" value="InterPro"/>
</dbReference>
<feature type="region of interest" description="Disordered" evidence="1">
    <location>
        <begin position="356"/>
        <end position="470"/>
    </location>
</feature>
<dbReference type="GO" id="GO:0046982">
    <property type="term" value="F:protein heterodimerization activity"/>
    <property type="evidence" value="ECO:0007669"/>
    <property type="project" value="InterPro"/>
</dbReference>
<evidence type="ECO:0000313" key="4">
    <source>
        <dbReference type="Proteomes" id="UP000241769"/>
    </source>
</evidence>
<dbReference type="STRING" id="1890364.A0A2P6MWI0"/>
<organism evidence="3 4">
    <name type="scientific">Planoprotostelium fungivorum</name>
    <dbReference type="NCBI Taxonomy" id="1890364"/>
    <lineage>
        <taxon>Eukaryota</taxon>
        <taxon>Amoebozoa</taxon>
        <taxon>Evosea</taxon>
        <taxon>Variosea</taxon>
        <taxon>Cavosteliida</taxon>
        <taxon>Cavosteliaceae</taxon>
        <taxon>Planoprotostelium</taxon>
    </lineage>
</organism>
<dbReference type="InterPro" id="IPR029071">
    <property type="entry name" value="Ubiquitin-like_domsf"/>
</dbReference>
<dbReference type="EMBL" id="MDYQ01000353">
    <property type="protein sequence ID" value="PRP76047.1"/>
    <property type="molecule type" value="Genomic_DNA"/>
</dbReference>
<dbReference type="InterPro" id="IPR009072">
    <property type="entry name" value="Histone-fold"/>
</dbReference>
<dbReference type="Pfam" id="PF08325">
    <property type="entry name" value="WLM"/>
    <property type="match status" value="1"/>
</dbReference>
<dbReference type="PROSITE" id="PS51397">
    <property type="entry name" value="WLM"/>
    <property type="match status" value="1"/>
</dbReference>
<dbReference type="Pfam" id="PF04719">
    <property type="entry name" value="TAFII28"/>
    <property type="match status" value="1"/>
</dbReference>
<evidence type="ECO:0000259" key="2">
    <source>
        <dbReference type="PROSITE" id="PS51397"/>
    </source>
</evidence>
<dbReference type="SUPFAM" id="SSF54236">
    <property type="entry name" value="Ubiquitin-like"/>
    <property type="match status" value="1"/>
</dbReference>
<dbReference type="OrthoDB" id="28335at2759"/>
<protein>
    <recommendedName>
        <fullName evidence="2">WLM domain-containing protein</fullName>
    </recommendedName>
</protein>
<feature type="compositionally biased region" description="Basic and acidic residues" evidence="1">
    <location>
        <begin position="356"/>
        <end position="368"/>
    </location>
</feature>
<dbReference type="InParanoid" id="A0A2P6MWI0"/>
<reference evidence="3 4" key="1">
    <citation type="journal article" date="2018" name="Genome Biol. Evol.">
        <title>Multiple Roots of Fruiting Body Formation in Amoebozoa.</title>
        <authorList>
            <person name="Hillmann F."/>
            <person name="Forbes G."/>
            <person name="Novohradska S."/>
            <person name="Ferling I."/>
            <person name="Riege K."/>
            <person name="Groth M."/>
            <person name="Westermann M."/>
            <person name="Marz M."/>
            <person name="Spaller T."/>
            <person name="Winckler T."/>
            <person name="Schaap P."/>
            <person name="Glockner G."/>
        </authorList>
    </citation>
    <scope>NUCLEOTIDE SEQUENCE [LARGE SCALE GENOMIC DNA]</scope>
    <source>
        <strain evidence="3 4">Jena</strain>
    </source>
</reference>
<proteinExistence type="predicted"/>
<comment type="caution">
    <text evidence="3">The sequence shown here is derived from an EMBL/GenBank/DDBJ whole genome shotgun (WGS) entry which is preliminary data.</text>
</comment>
<dbReference type="Gene3D" id="3.10.20.90">
    <property type="entry name" value="Phosphatidylinositol 3-kinase Catalytic Subunit, Chain A, domain 1"/>
    <property type="match status" value="1"/>
</dbReference>
<evidence type="ECO:0000256" key="1">
    <source>
        <dbReference type="SAM" id="MobiDB-lite"/>
    </source>
</evidence>
<dbReference type="InterPro" id="IPR006809">
    <property type="entry name" value="TAFII28_dom"/>
</dbReference>
<dbReference type="GO" id="GO:0005634">
    <property type="term" value="C:nucleus"/>
    <property type="evidence" value="ECO:0007669"/>
    <property type="project" value="InterPro"/>
</dbReference>
<sequence length="582" mass="65602">MCDKKHCRWAGDYPQQRIPNVTTSHEMEEGISFHISYGKEKFVVEDVRQDDALSNLQDIIQSMTGVMPDNQKLMAKWFKTRKTADIGTEPLTISQCGLTQDVIEKEKGQIKLMLIGTRKEAIEQMQSVPQRPEGNHRRNANNTNTISVKRVMTRPKPPPKKQIRFSRIEVLELPDSQKARDLLQRLAEDNGILAVMEKHNWNVGTLKEMSPGEVTKLGHNVNHGLEISLRLRFEDGFRHYESIKDVMIHELTHMVWSDHDERFYNLYRQLKKEVVQLDWTKSSGHTTSSTRHLGWGGGDGHSYDAGFGVEEDVMTQTARSSGQKLIEVRLGGSSNHSGLSARELAFNAAMKRISPEEEKIEKGCDTPKSKKKEPKAPGESPSKPAAKKRKAPAAGGNAEKRARATPKANASGAPKKVREKKPSSKRASAARGPQQTFEELMEVNLLDNEDNEEGDPDSEGEVEDVNEENKAYEQSITQVLMENATPEQVLRYEYYRRSSLSRVAVKRLMSSVISGPISQKTVIVMAGAAKVFAGEITETARTVMEEWRDSGPIRPRHIREAYRRMKNEGKITPATKPNPFRL</sequence>
<dbReference type="PANTHER" id="PTHR47795">
    <property type="entry name" value="UBIQUITIN AND WLM DOMAIN-CONTAINING METALLOPROTEASE SPCC1442.07C"/>
    <property type="match status" value="1"/>
</dbReference>
<evidence type="ECO:0000313" key="3">
    <source>
        <dbReference type="EMBL" id="PRP76047.1"/>
    </source>
</evidence>
<dbReference type="Gene3D" id="1.10.20.10">
    <property type="entry name" value="Histone, subunit A"/>
    <property type="match status" value="1"/>
</dbReference>
<dbReference type="GO" id="GO:0070628">
    <property type="term" value="F:proteasome binding"/>
    <property type="evidence" value="ECO:0007669"/>
    <property type="project" value="TreeGrafter"/>
</dbReference>
<dbReference type="InterPro" id="IPR013536">
    <property type="entry name" value="WLM_dom"/>
</dbReference>
<dbReference type="Proteomes" id="UP000241769">
    <property type="component" value="Unassembled WGS sequence"/>
</dbReference>
<dbReference type="SUPFAM" id="SSF47113">
    <property type="entry name" value="Histone-fold"/>
    <property type="match status" value="1"/>
</dbReference>
<accession>A0A2P6MWI0</accession>
<keyword evidence="4" id="KW-1185">Reference proteome</keyword>
<gene>
    <name evidence="3" type="ORF">PROFUN_01763</name>
</gene>
<name>A0A2P6MWI0_9EUKA</name>
<feature type="compositionally biased region" description="Acidic residues" evidence="1">
    <location>
        <begin position="447"/>
        <end position="466"/>
    </location>
</feature>
<feature type="domain" description="WLM" evidence="2">
    <location>
        <begin position="156"/>
        <end position="354"/>
    </location>
</feature>
<dbReference type="CDD" id="cd08048">
    <property type="entry name" value="HFD_TAF11"/>
    <property type="match status" value="1"/>
</dbReference>
<dbReference type="PANTHER" id="PTHR47795:SF1">
    <property type="entry name" value="DNA-DEPENDENT METALLOPROTEASE WSS1 HOMOLOG 2"/>
    <property type="match status" value="1"/>
</dbReference>